<dbReference type="AlphaFoldDB" id="A0A076PN33"/>
<dbReference type="KEGG" id="ctes:O987_04525"/>
<gene>
    <name evidence="1" type="ORF">O987_04525</name>
</gene>
<evidence type="ECO:0000313" key="1">
    <source>
        <dbReference type="EMBL" id="AIJ45070.1"/>
    </source>
</evidence>
<reference evidence="1 2" key="1">
    <citation type="journal article" date="2014" name="Genome Announc.">
        <title>Complete Genome Sequence of Polychlorinated Biphenyl Degrader Comamonas testosteroni TK102 (NBRC 109938).</title>
        <authorList>
            <person name="Fukuda K."/>
            <person name="Hosoyama A."/>
            <person name="Tsuchikane K."/>
            <person name="Ohji S."/>
            <person name="Yamazoe A."/>
            <person name="Fujita N."/>
            <person name="Shintani M."/>
            <person name="Kimbara K."/>
        </authorList>
    </citation>
    <scope>NUCLEOTIDE SEQUENCE [LARGE SCALE GENOMIC DNA]</scope>
    <source>
        <strain evidence="1">TK102</strain>
    </source>
</reference>
<organism evidence="1 2">
    <name type="scientific">Comamonas testosteroni TK102</name>
    <dbReference type="NCBI Taxonomy" id="1392005"/>
    <lineage>
        <taxon>Bacteria</taxon>
        <taxon>Pseudomonadati</taxon>
        <taxon>Pseudomonadota</taxon>
        <taxon>Betaproteobacteria</taxon>
        <taxon>Burkholderiales</taxon>
        <taxon>Comamonadaceae</taxon>
        <taxon>Comamonas</taxon>
    </lineage>
</organism>
<sequence>MKTPSEQLVETFLPLLVQEGLVLAEDAKQYGPKLSAGTMKAEDWLLAAQKSLDKKKATAEGAA</sequence>
<evidence type="ECO:0000313" key="2">
    <source>
        <dbReference type="Proteomes" id="UP000028782"/>
    </source>
</evidence>
<accession>A0A076PN33</accession>
<proteinExistence type="predicted"/>
<protein>
    <submittedName>
        <fullName evidence="1">Uncharacterized protein</fullName>
    </submittedName>
</protein>
<dbReference type="EMBL" id="CP006704">
    <property type="protein sequence ID" value="AIJ45070.1"/>
    <property type="molecule type" value="Genomic_DNA"/>
</dbReference>
<name>A0A076PN33_COMTE</name>
<dbReference type="HOGENOM" id="CLU_2878137_0_0_4"/>
<dbReference type="Proteomes" id="UP000028782">
    <property type="component" value="Chromosome"/>
</dbReference>
<dbReference type="RefSeq" id="WP_144244888.1">
    <property type="nucleotide sequence ID" value="NZ_CP006704.1"/>
</dbReference>